<dbReference type="EC" id="2.7.-.-" evidence="4"/>
<proteinExistence type="predicted"/>
<dbReference type="PANTHER" id="PTHR44591">
    <property type="entry name" value="STRESS RESPONSE REGULATOR PROTEIN 1"/>
    <property type="match status" value="1"/>
</dbReference>
<dbReference type="SUPFAM" id="SSF52172">
    <property type="entry name" value="CheY-like"/>
    <property type="match status" value="1"/>
</dbReference>
<evidence type="ECO:0000256" key="1">
    <source>
        <dbReference type="ARBA" id="ARBA00022553"/>
    </source>
</evidence>
<dbReference type="GO" id="GO:0000160">
    <property type="term" value="P:phosphorelay signal transduction system"/>
    <property type="evidence" value="ECO:0007669"/>
    <property type="project" value="InterPro"/>
</dbReference>
<name>A0A5B9P661_9BACT</name>
<dbReference type="AlphaFoldDB" id="A0A5B9P661"/>
<dbReference type="Gene3D" id="3.40.50.2300">
    <property type="match status" value="1"/>
</dbReference>
<evidence type="ECO:0000256" key="2">
    <source>
        <dbReference type="PROSITE-ProRule" id="PRU00169"/>
    </source>
</evidence>
<keyword evidence="1 2" id="KW-0597">Phosphoprotein</keyword>
<dbReference type="PROSITE" id="PS50110">
    <property type="entry name" value="RESPONSE_REGULATORY"/>
    <property type="match status" value="1"/>
</dbReference>
<dbReference type="InterPro" id="IPR050595">
    <property type="entry name" value="Bact_response_regulator"/>
</dbReference>
<dbReference type="GO" id="GO:0016740">
    <property type="term" value="F:transferase activity"/>
    <property type="evidence" value="ECO:0007669"/>
    <property type="project" value="UniProtKB-KW"/>
</dbReference>
<organism evidence="4 5">
    <name type="scientific">Mariniblastus fucicola</name>
    <dbReference type="NCBI Taxonomy" id="980251"/>
    <lineage>
        <taxon>Bacteria</taxon>
        <taxon>Pseudomonadati</taxon>
        <taxon>Planctomycetota</taxon>
        <taxon>Planctomycetia</taxon>
        <taxon>Pirellulales</taxon>
        <taxon>Pirellulaceae</taxon>
        <taxon>Mariniblastus</taxon>
    </lineage>
</organism>
<dbReference type="Pfam" id="PF00072">
    <property type="entry name" value="Response_reg"/>
    <property type="match status" value="1"/>
</dbReference>
<sequence>MPEKSLRILIVDDDEDILANLSDILNDLGYQTDTATCGEDAIGIVQQFCPNKESCKFDLCLLDFKMPGIDGVELYEKIVEFNPQLRAIMITAYAGDDGVQRAVDAGTWKVLRKPVDIELLLGMIRDAVV</sequence>
<dbReference type="EMBL" id="CP042912">
    <property type="protein sequence ID" value="QEG20410.1"/>
    <property type="molecule type" value="Genomic_DNA"/>
</dbReference>
<dbReference type="SMART" id="SM00448">
    <property type="entry name" value="REC"/>
    <property type="match status" value="1"/>
</dbReference>
<accession>A0A5B9P661</accession>
<dbReference type="InterPro" id="IPR001789">
    <property type="entry name" value="Sig_transdc_resp-reg_receiver"/>
</dbReference>
<dbReference type="STRING" id="980251.GCA_001642875_04572"/>
<evidence type="ECO:0000313" key="5">
    <source>
        <dbReference type="Proteomes" id="UP000322214"/>
    </source>
</evidence>
<dbReference type="InterPro" id="IPR011006">
    <property type="entry name" value="CheY-like_superfamily"/>
</dbReference>
<evidence type="ECO:0000259" key="3">
    <source>
        <dbReference type="PROSITE" id="PS50110"/>
    </source>
</evidence>
<dbReference type="OrthoDB" id="9788090at2"/>
<reference evidence="4 5" key="1">
    <citation type="submission" date="2019-08" db="EMBL/GenBank/DDBJ databases">
        <title>Deep-cultivation of Planctomycetes and their phenomic and genomic characterization uncovers novel biology.</title>
        <authorList>
            <person name="Wiegand S."/>
            <person name="Jogler M."/>
            <person name="Boedeker C."/>
            <person name="Pinto D."/>
            <person name="Vollmers J."/>
            <person name="Rivas-Marin E."/>
            <person name="Kohn T."/>
            <person name="Peeters S.H."/>
            <person name="Heuer A."/>
            <person name="Rast P."/>
            <person name="Oberbeckmann S."/>
            <person name="Bunk B."/>
            <person name="Jeske O."/>
            <person name="Meyerdierks A."/>
            <person name="Storesund J.E."/>
            <person name="Kallscheuer N."/>
            <person name="Luecker S."/>
            <person name="Lage O.M."/>
            <person name="Pohl T."/>
            <person name="Merkel B.J."/>
            <person name="Hornburger P."/>
            <person name="Mueller R.-W."/>
            <person name="Bruemmer F."/>
            <person name="Labrenz M."/>
            <person name="Spormann A.M."/>
            <person name="Op den Camp H."/>
            <person name="Overmann J."/>
            <person name="Amann R."/>
            <person name="Jetten M.S.M."/>
            <person name="Mascher T."/>
            <person name="Medema M.H."/>
            <person name="Devos D.P."/>
            <person name="Kaster A.-K."/>
            <person name="Ovreas L."/>
            <person name="Rohde M."/>
            <person name="Galperin M.Y."/>
            <person name="Jogler C."/>
        </authorList>
    </citation>
    <scope>NUCLEOTIDE SEQUENCE [LARGE SCALE GENOMIC DNA]</scope>
    <source>
        <strain evidence="4 5">FC18</strain>
    </source>
</reference>
<feature type="domain" description="Response regulatory" evidence="3">
    <location>
        <begin position="7"/>
        <end position="128"/>
    </location>
</feature>
<feature type="modified residue" description="4-aspartylphosphate" evidence="2">
    <location>
        <position position="63"/>
    </location>
</feature>
<dbReference type="Proteomes" id="UP000322214">
    <property type="component" value="Chromosome"/>
</dbReference>
<dbReference type="RefSeq" id="WP_075082569.1">
    <property type="nucleotide sequence ID" value="NZ_CP042912.1"/>
</dbReference>
<evidence type="ECO:0000313" key="4">
    <source>
        <dbReference type="EMBL" id="QEG20410.1"/>
    </source>
</evidence>
<keyword evidence="5" id="KW-1185">Reference proteome</keyword>
<dbReference type="KEGG" id="mff:MFFC18_02580"/>
<keyword evidence="4" id="KW-0808">Transferase</keyword>
<dbReference type="PANTHER" id="PTHR44591:SF3">
    <property type="entry name" value="RESPONSE REGULATORY DOMAIN-CONTAINING PROTEIN"/>
    <property type="match status" value="1"/>
</dbReference>
<gene>
    <name evidence="4" type="primary">spo0F</name>
    <name evidence="4" type="ORF">MFFC18_02580</name>
</gene>
<protein>
    <submittedName>
        <fullName evidence="4">Sporulation initiation phosphotransferase F</fullName>
        <ecNumber evidence="4">2.7.-.-</ecNumber>
    </submittedName>
</protein>